<dbReference type="InterPro" id="IPR029044">
    <property type="entry name" value="Nucleotide-diphossugar_trans"/>
</dbReference>
<dbReference type="EMBL" id="QRDX01000003">
    <property type="protein sequence ID" value="RED48934.1"/>
    <property type="molecule type" value="Genomic_DNA"/>
</dbReference>
<proteinExistence type="predicted"/>
<dbReference type="OrthoDB" id="9785375at2"/>
<comment type="caution">
    <text evidence="2">The sequence shown here is derived from an EMBL/GenBank/DDBJ whole genome shotgun (WGS) entry which is preliminary data.</text>
</comment>
<dbReference type="GO" id="GO:0016740">
    <property type="term" value="F:transferase activity"/>
    <property type="evidence" value="ECO:0007669"/>
    <property type="project" value="UniProtKB-KW"/>
</dbReference>
<name>A0A3D9HHM1_9FLAO</name>
<evidence type="ECO:0000313" key="2">
    <source>
        <dbReference type="EMBL" id="RED48934.1"/>
    </source>
</evidence>
<keyword evidence="3" id="KW-1185">Reference proteome</keyword>
<dbReference type="Proteomes" id="UP000256629">
    <property type="component" value="Unassembled WGS sequence"/>
</dbReference>
<dbReference type="SUPFAM" id="SSF53448">
    <property type="entry name" value="Nucleotide-diphospho-sugar transferases"/>
    <property type="match status" value="1"/>
</dbReference>
<gene>
    <name evidence="2" type="ORF">DFQ02_103265</name>
</gene>
<feature type="domain" description="Glycosyltransferase 2-like" evidence="1">
    <location>
        <begin position="7"/>
        <end position="161"/>
    </location>
</feature>
<organism evidence="2 3">
    <name type="scientific">Seonamhaeicola aphaedonensis</name>
    <dbReference type="NCBI Taxonomy" id="1461338"/>
    <lineage>
        <taxon>Bacteria</taxon>
        <taxon>Pseudomonadati</taxon>
        <taxon>Bacteroidota</taxon>
        <taxon>Flavobacteriia</taxon>
        <taxon>Flavobacteriales</taxon>
        <taxon>Flavobacteriaceae</taxon>
    </lineage>
</organism>
<keyword evidence="2" id="KW-0808">Transferase</keyword>
<evidence type="ECO:0000313" key="3">
    <source>
        <dbReference type="Proteomes" id="UP000256629"/>
    </source>
</evidence>
<dbReference type="AlphaFoldDB" id="A0A3D9HHM1"/>
<evidence type="ECO:0000259" key="1">
    <source>
        <dbReference type="Pfam" id="PF00535"/>
    </source>
</evidence>
<dbReference type="Pfam" id="PF00535">
    <property type="entry name" value="Glycos_transf_2"/>
    <property type="match status" value="1"/>
</dbReference>
<reference evidence="2 3" key="1">
    <citation type="submission" date="2018-07" db="EMBL/GenBank/DDBJ databases">
        <title>Genomic Encyclopedia of Type Strains, Phase III (KMG-III): the genomes of soil and plant-associated and newly described type strains.</title>
        <authorList>
            <person name="Whitman W."/>
        </authorList>
    </citation>
    <scope>NUCLEOTIDE SEQUENCE [LARGE SCALE GENOMIC DNA]</scope>
    <source>
        <strain evidence="2 3">CECT 8487</strain>
    </source>
</reference>
<protein>
    <submittedName>
        <fullName evidence="2">Glycosyl transferase family 2</fullName>
    </submittedName>
</protein>
<dbReference type="Gene3D" id="3.90.550.10">
    <property type="entry name" value="Spore Coat Polysaccharide Biosynthesis Protein SpsA, Chain A"/>
    <property type="match status" value="1"/>
</dbReference>
<dbReference type="InterPro" id="IPR001173">
    <property type="entry name" value="Glyco_trans_2-like"/>
</dbReference>
<accession>A0A3D9HHM1</accession>
<dbReference type="RefSeq" id="WP_116040303.1">
    <property type="nucleotide sequence ID" value="NZ_QRDX01000003.1"/>
</dbReference>
<sequence length="314" mass="37111">MEDLAPICLFTYNRKQETIRTIEALKNNFLANKSELFIFSDGYKNNNDKKSVLELRNYLKTISGFKSIEIIESNQNKGLANSIIYGVNTIIQKYDKVIVLEDDLVTTRNFLDFMNQSLNYYFDDDRIQSINGYSLKINCESGVYFHQRTFPWGWATWNDRWSEDIFNYQSIEELIKSDPQLLRKFNKKCGVDMARMLKNAISGTINSWYIRWALNHFINKNYAVFPSSSFIVNIGFDLQGTHCKGINTYVNDLDSGEKREFNLVPFYKLKKSSNKKLLKYFKRTYKLLFRFNLLKTQVGREKIKQEIKNRIFNK</sequence>